<evidence type="ECO:0000256" key="1">
    <source>
        <dbReference type="SAM" id="Coils"/>
    </source>
</evidence>
<keyword evidence="1" id="KW-0175">Coiled coil</keyword>
<proteinExistence type="predicted"/>
<gene>
    <name evidence="2" type="ORF">MNOR_LOCUS37843</name>
</gene>
<dbReference type="Proteomes" id="UP001497623">
    <property type="component" value="Unassembled WGS sequence"/>
</dbReference>
<comment type="caution">
    <text evidence="2">The sequence shown here is derived from an EMBL/GenBank/DDBJ whole genome shotgun (WGS) entry which is preliminary data.</text>
</comment>
<evidence type="ECO:0000313" key="3">
    <source>
        <dbReference type="Proteomes" id="UP001497623"/>
    </source>
</evidence>
<evidence type="ECO:0000313" key="2">
    <source>
        <dbReference type="EMBL" id="CAL4204294.1"/>
    </source>
</evidence>
<feature type="coiled-coil region" evidence="1">
    <location>
        <begin position="48"/>
        <end position="79"/>
    </location>
</feature>
<organism evidence="2 3">
    <name type="scientific">Meganyctiphanes norvegica</name>
    <name type="common">Northern krill</name>
    <name type="synonym">Thysanopoda norvegica</name>
    <dbReference type="NCBI Taxonomy" id="48144"/>
    <lineage>
        <taxon>Eukaryota</taxon>
        <taxon>Metazoa</taxon>
        <taxon>Ecdysozoa</taxon>
        <taxon>Arthropoda</taxon>
        <taxon>Crustacea</taxon>
        <taxon>Multicrustacea</taxon>
        <taxon>Malacostraca</taxon>
        <taxon>Eumalacostraca</taxon>
        <taxon>Eucarida</taxon>
        <taxon>Euphausiacea</taxon>
        <taxon>Euphausiidae</taxon>
        <taxon>Meganyctiphanes</taxon>
    </lineage>
</organism>
<accession>A0AAV2SLL4</accession>
<feature type="coiled-coil region" evidence="1">
    <location>
        <begin position="136"/>
        <end position="193"/>
    </location>
</feature>
<sequence length="280" mass="33210">MSKAFFEESRESTLGFQLLENKINDRDTQIKQLKYNISVKTSKTQHFIKHLQRENEEQIGQMEATYERLERDFLQLQHTFSERSFFLNRELGNRDQQCKKLSAKLHKCIIQPKKTVLENLKTKWVTEILKTQEKLLEAENKLKSTVKIECQNQEKEKVKYSDSEIKGARNKTNPSLTNRKDNLEKEIESLNNFLSEISPNHGKYQEIVQILMKKEREYNSPFIDCESEVTEKCPNPIDEVFDFEVFDNGKEVHIGDFSSMIFSDKSEDSKKKKNWEFKYE</sequence>
<protein>
    <submittedName>
        <fullName evidence="2">Uncharacterized protein</fullName>
    </submittedName>
</protein>
<dbReference type="AlphaFoldDB" id="A0AAV2SLL4"/>
<dbReference type="EMBL" id="CAXKWB010080031">
    <property type="protein sequence ID" value="CAL4204294.1"/>
    <property type="molecule type" value="Genomic_DNA"/>
</dbReference>
<name>A0AAV2SLL4_MEGNR</name>
<keyword evidence="3" id="KW-1185">Reference proteome</keyword>
<reference evidence="2 3" key="1">
    <citation type="submission" date="2024-05" db="EMBL/GenBank/DDBJ databases">
        <authorList>
            <person name="Wallberg A."/>
        </authorList>
    </citation>
    <scope>NUCLEOTIDE SEQUENCE [LARGE SCALE GENOMIC DNA]</scope>
</reference>